<keyword evidence="11" id="KW-1185">Reference proteome</keyword>
<dbReference type="GO" id="GO:0005829">
    <property type="term" value="C:cytosol"/>
    <property type="evidence" value="ECO:0007669"/>
    <property type="project" value="TreeGrafter"/>
</dbReference>
<evidence type="ECO:0000256" key="2">
    <source>
        <dbReference type="ARBA" id="ARBA00022559"/>
    </source>
</evidence>
<dbReference type="InterPro" id="IPR048327">
    <property type="entry name" value="Dyp_perox_N"/>
</dbReference>
<evidence type="ECO:0000256" key="5">
    <source>
        <dbReference type="ARBA" id="ARBA00023004"/>
    </source>
</evidence>
<feature type="region of interest" description="Disordered" evidence="7">
    <location>
        <begin position="38"/>
        <end position="60"/>
    </location>
</feature>
<proteinExistence type="inferred from homology"/>
<comment type="cofactor">
    <cofactor evidence="1">
        <name>heme b</name>
        <dbReference type="ChEBI" id="CHEBI:60344"/>
    </cofactor>
</comment>
<evidence type="ECO:0000259" key="9">
    <source>
        <dbReference type="Pfam" id="PF20628"/>
    </source>
</evidence>
<feature type="domain" description="Dyp-type peroxidase N-terminal" evidence="8">
    <location>
        <begin position="67"/>
        <end position="195"/>
    </location>
</feature>
<dbReference type="InterPro" id="IPR006314">
    <property type="entry name" value="Dyp_peroxidase"/>
</dbReference>
<sequence length="399" mass="43101">MAQTWNGDGEASMNSQRPAALADMSNIMAVREHAVHAGPNCATPHSRTSCARRRHAKVTRVPPVQPQPILTPLTPAAIFLVVTIDDGGEATVNGALPDISGLVRAIGFRDPTKHLSVITSIGSDAWDRLFGGPRPAELHPFVELSGPRHSAPATPGDLLFHIRAESLDVCFELAGRILKSMAGAVSVVDEVHGFRFFDNRDLLGFVDGTENPDGPIAVNATAIGDEDPDFTGGCYVHVQKYVHDMSAWDSLSVTEQEMVFGRTKLEDIEMDDDVKPSNAHIALNVIEDDDGNELKIVRANMPFGEVGKGEYGTYFIGYSRTPEVTERMLRNMFLGDPPGNTDRVLDFSTALTGGLFFSPTIDFLDDPPPLPAPLETERPETSPTDDGSLSIGSLKGTTR</sequence>
<feature type="region of interest" description="Disordered" evidence="7">
    <location>
        <begin position="366"/>
        <end position="399"/>
    </location>
</feature>
<evidence type="ECO:0000256" key="6">
    <source>
        <dbReference type="ARBA" id="ARBA00025737"/>
    </source>
</evidence>
<evidence type="ECO:0000256" key="4">
    <source>
        <dbReference type="ARBA" id="ARBA00023002"/>
    </source>
</evidence>
<dbReference type="AlphaFoldDB" id="A0A7I7QDP0"/>
<reference evidence="10 11" key="1">
    <citation type="journal article" date="2019" name="Emerg. Microbes Infect.">
        <title>Comprehensive subspecies identification of 175 nontuberculous mycobacteria species based on 7547 genomic profiles.</title>
        <authorList>
            <person name="Matsumoto Y."/>
            <person name="Kinjo T."/>
            <person name="Motooka D."/>
            <person name="Nabeya D."/>
            <person name="Jung N."/>
            <person name="Uechi K."/>
            <person name="Horii T."/>
            <person name="Iida T."/>
            <person name="Fujita J."/>
            <person name="Nakamura S."/>
        </authorList>
    </citation>
    <scope>NUCLEOTIDE SEQUENCE [LARGE SCALE GENOMIC DNA]</scope>
    <source>
        <strain evidence="10 11">JCM 17783</strain>
    </source>
</reference>
<protein>
    <recommendedName>
        <fullName evidence="12">Peroxidase</fullName>
    </recommendedName>
</protein>
<evidence type="ECO:0000313" key="11">
    <source>
        <dbReference type="Proteomes" id="UP000467130"/>
    </source>
</evidence>
<keyword evidence="2" id="KW-0575">Peroxidase</keyword>
<dbReference type="GO" id="GO:0004601">
    <property type="term" value="F:peroxidase activity"/>
    <property type="evidence" value="ECO:0007669"/>
    <property type="project" value="UniProtKB-KW"/>
</dbReference>
<dbReference type="Proteomes" id="UP000467130">
    <property type="component" value="Chromosome"/>
</dbReference>
<dbReference type="GO" id="GO:0046872">
    <property type="term" value="F:metal ion binding"/>
    <property type="evidence" value="ECO:0007669"/>
    <property type="project" value="UniProtKB-KW"/>
</dbReference>
<dbReference type="PANTHER" id="PTHR30521">
    <property type="entry name" value="DEFERROCHELATASE/PEROXIDASE"/>
    <property type="match status" value="1"/>
</dbReference>
<dbReference type="SUPFAM" id="SSF54909">
    <property type="entry name" value="Dimeric alpha+beta barrel"/>
    <property type="match status" value="1"/>
</dbReference>
<dbReference type="InterPro" id="IPR048328">
    <property type="entry name" value="Dyp_perox_C"/>
</dbReference>
<dbReference type="KEGG" id="msto:MSTO_46300"/>
<evidence type="ECO:0008006" key="12">
    <source>
        <dbReference type="Google" id="ProtNLM"/>
    </source>
</evidence>
<evidence type="ECO:0000256" key="3">
    <source>
        <dbReference type="ARBA" id="ARBA00022723"/>
    </source>
</evidence>
<evidence type="ECO:0000256" key="1">
    <source>
        <dbReference type="ARBA" id="ARBA00001970"/>
    </source>
</evidence>
<gene>
    <name evidence="10" type="ORF">MSTO_46300</name>
</gene>
<evidence type="ECO:0000256" key="7">
    <source>
        <dbReference type="SAM" id="MobiDB-lite"/>
    </source>
</evidence>
<dbReference type="GO" id="GO:0020037">
    <property type="term" value="F:heme binding"/>
    <property type="evidence" value="ECO:0007669"/>
    <property type="project" value="InterPro"/>
</dbReference>
<organism evidence="10 11">
    <name type="scientific">Mycobacterium stomatepiae</name>
    <dbReference type="NCBI Taxonomy" id="470076"/>
    <lineage>
        <taxon>Bacteria</taxon>
        <taxon>Bacillati</taxon>
        <taxon>Actinomycetota</taxon>
        <taxon>Actinomycetes</taxon>
        <taxon>Mycobacteriales</taxon>
        <taxon>Mycobacteriaceae</taxon>
        <taxon>Mycobacterium</taxon>
        <taxon>Mycobacterium simiae complex</taxon>
    </lineage>
</organism>
<dbReference type="PANTHER" id="PTHR30521:SF0">
    <property type="entry name" value="DYP-TYPE PEROXIDASE FAMILY PROTEIN"/>
    <property type="match status" value="1"/>
</dbReference>
<evidence type="ECO:0000259" key="8">
    <source>
        <dbReference type="Pfam" id="PF04261"/>
    </source>
</evidence>
<dbReference type="EMBL" id="AP022587">
    <property type="protein sequence ID" value="BBY24425.1"/>
    <property type="molecule type" value="Genomic_DNA"/>
</dbReference>
<dbReference type="NCBIfam" id="TIGR01413">
    <property type="entry name" value="Dyp_perox_fam"/>
    <property type="match status" value="1"/>
</dbReference>
<feature type="domain" description="Dyp-type peroxidase C-terminal" evidence="9">
    <location>
        <begin position="198"/>
        <end position="362"/>
    </location>
</feature>
<comment type="similarity">
    <text evidence="6">Belongs to the DyP-type peroxidase family.</text>
</comment>
<dbReference type="InterPro" id="IPR011008">
    <property type="entry name" value="Dimeric_a/b-barrel"/>
</dbReference>
<keyword evidence="3" id="KW-0479">Metal-binding</keyword>
<keyword evidence="4" id="KW-0560">Oxidoreductase</keyword>
<dbReference type="Pfam" id="PF04261">
    <property type="entry name" value="Dyp_perox_N"/>
    <property type="match status" value="1"/>
</dbReference>
<dbReference type="Pfam" id="PF20628">
    <property type="entry name" value="Dyp_perox_C"/>
    <property type="match status" value="1"/>
</dbReference>
<dbReference type="PROSITE" id="PS51404">
    <property type="entry name" value="DYP_PEROXIDASE"/>
    <property type="match status" value="1"/>
</dbReference>
<name>A0A7I7QDP0_9MYCO</name>
<feature type="compositionally biased region" description="Polar residues" evidence="7">
    <location>
        <begin position="382"/>
        <end position="399"/>
    </location>
</feature>
<evidence type="ECO:0000313" key="10">
    <source>
        <dbReference type="EMBL" id="BBY24425.1"/>
    </source>
</evidence>
<accession>A0A7I7QDP0</accession>
<keyword evidence="5" id="KW-0408">Iron</keyword>